<feature type="transmembrane region" description="Helical" evidence="8">
    <location>
        <begin position="12"/>
        <end position="33"/>
    </location>
</feature>
<evidence type="ECO:0000256" key="8">
    <source>
        <dbReference type="SAM" id="Phobius"/>
    </source>
</evidence>
<feature type="transmembrane region" description="Helical" evidence="8">
    <location>
        <begin position="39"/>
        <end position="61"/>
    </location>
</feature>
<dbReference type="PANTHER" id="PTHR34975">
    <property type="entry name" value="SPORE GERMINATION PROTEIN A2"/>
    <property type="match status" value="1"/>
</dbReference>
<comment type="similarity">
    <text evidence="2">Belongs to the amino acid-polyamine-organocation (APC) superfamily. Spore germination protein (SGP) (TC 2.A.3.9) family.</text>
</comment>
<dbReference type="PANTHER" id="PTHR34975:SF2">
    <property type="entry name" value="SPORE GERMINATION PROTEIN A2"/>
    <property type="match status" value="1"/>
</dbReference>
<gene>
    <name evidence="9" type="ORF">ACFPQ4_15435</name>
</gene>
<dbReference type="Pfam" id="PF03845">
    <property type="entry name" value="Spore_permease"/>
    <property type="match status" value="1"/>
</dbReference>
<evidence type="ECO:0000256" key="4">
    <source>
        <dbReference type="ARBA" id="ARBA00022544"/>
    </source>
</evidence>
<evidence type="ECO:0000256" key="7">
    <source>
        <dbReference type="ARBA" id="ARBA00023136"/>
    </source>
</evidence>
<evidence type="ECO:0000256" key="3">
    <source>
        <dbReference type="ARBA" id="ARBA00022448"/>
    </source>
</evidence>
<proteinExistence type="inferred from homology"/>
<feature type="transmembrane region" description="Helical" evidence="8">
    <location>
        <begin position="81"/>
        <end position="102"/>
    </location>
</feature>
<keyword evidence="4" id="KW-0309">Germination</keyword>
<dbReference type="RefSeq" id="WP_378112761.1">
    <property type="nucleotide sequence ID" value="NZ_JBHSNC010000047.1"/>
</dbReference>
<keyword evidence="10" id="KW-1185">Reference proteome</keyword>
<accession>A0ABW0R0P5</accession>
<organism evidence="9 10">
    <name type="scientific">Cohnella yongneupensis</name>
    <dbReference type="NCBI Taxonomy" id="425006"/>
    <lineage>
        <taxon>Bacteria</taxon>
        <taxon>Bacillati</taxon>
        <taxon>Bacillota</taxon>
        <taxon>Bacilli</taxon>
        <taxon>Bacillales</taxon>
        <taxon>Paenibacillaceae</taxon>
        <taxon>Cohnella</taxon>
    </lineage>
</organism>
<feature type="transmembrane region" description="Helical" evidence="8">
    <location>
        <begin position="337"/>
        <end position="354"/>
    </location>
</feature>
<evidence type="ECO:0000256" key="2">
    <source>
        <dbReference type="ARBA" id="ARBA00007998"/>
    </source>
</evidence>
<name>A0ABW0R0P5_9BACL</name>
<protein>
    <submittedName>
        <fullName evidence="9">GerAB/ArcD/ProY family transporter</fullName>
    </submittedName>
</protein>
<feature type="transmembrane region" description="Helical" evidence="8">
    <location>
        <begin position="217"/>
        <end position="240"/>
    </location>
</feature>
<dbReference type="EMBL" id="JBHSNC010000047">
    <property type="protein sequence ID" value="MFC5530821.1"/>
    <property type="molecule type" value="Genomic_DNA"/>
</dbReference>
<keyword evidence="3" id="KW-0813">Transport</keyword>
<evidence type="ECO:0000256" key="1">
    <source>
        <dbReference type="ARBA" id="ARBA00004141"/>
    </source>
</evidence>
<keyword evidence="5 8" id="KW-0812">Transmembrane</keyword>
<keyword evidence="6 8" id="KW-1133">Transmembrane helix</keyword>
<evidence type="ECO:0000313" key="10">
    <source>
        <dbReference type="Proteomes" id="UP001596108"/>
    </source>
</evidence>
<dbReference type="InterPro" id="IPR004761">
    <property type="entry name" value="Spore_GerAB"/>
</dbReference>
<comment type="caution">
    <text evidence="9">The sequence shown here is derived from an EMBL/GenBank/DDBJ whole genome shotgun (WGS) entry which is preliminary data.</text>
</comment>
<feature type="transmembrane region" description="Helical" evidence="8">
    <location>
        <begin position="184"/>
        <end position="205"/>
    </location>
</feature>
<evidence type="ECO:0000256" key="6">
    <source>
        <dbReference type="ARBA" id="ARBA00022989"/>
    </source>
</evidence>
<feature type="transmembrane region" description="Helical" evidence="8">
    <location>
        <begin position="270"/>
        <end position="294"/>
    </location>
</feature>
<feature type="transmembrane region" description="Helical" evidence="8">
    <location>
        <begin position="306"/>
        <end position="325"/>
    </location>
</feature>
<evidence type="ECO:0000256" key="5">
    <source>
        <dbReference type="ARBA" id="ARBA00022692"/>
    </source>
</evidence>
<sequence length="366" mass="41147">MNKNGSVTNLQLGSLAFTFVFSTAIAFIISPLAEKTSTTGWWCILFGGVMGLALVSFGARYAMHQPSEYAGVHGKKVVGKAVHTVILLLISFFLLHLASFILREFTDFFVLTYLRETPPIAVSVLVMGAVVALTQSGIPAVFRFAQGTFLFIGLFFLVKPLFFLNNLHAPIWHELIRIRDWKMLWTQSFCIIPWFGELILFLFIMPHFASPKRIRKALWWGALAGMYIFIAEYVLIIVFFGPNLAATLVYPALEVAGFIHLGDFVHDMDAIIVTIWFTAFFIKLSILFAVGTLVASQALALKNYKFITAPIAAFVVLLSVHQAKNPADLSDFFDRCWATYALTIELLPFLYPLVTWMRRRIGKPVV</sequence>
<reference evidence="10" key="1">
    <citation type="journal article" date="2019" name="Int. J. Syst. Evol. Microbiol.">
        <title>The Global Catalogue of Microorganisms (GCM) 10K type strain sequencing project: providing services to taxonomists for standard genome sequencing and annotation.</title>
        <authorList>
            <consortium name="The Broad Institute Genomics Platform"/>
            <consortium name="The Broad Institute Genome Sequencing Center for Infectious Disease"/>
            <person name="Wu L."/>
            <person name="Ma J."/>
        </authorList>
    </citation>
    <scope>NUCLEOTIDE SEQUENCE [LARGE SCALE GENOMIC DNA]</scope>
    <source>
        <strain evidence="10">CGMCC 1.18578</strain>
    </source>
</reference>
<feature type="transmembrane region" description="Helical" evidence="8">
    <location>
        <begin position="122"/>
        <end position="142"/>
    </location>
</feature>
<dbReference type="Proteomes" id="UP001596108">
    <property type="component" value="Unassembled WGS sequence"/>
</dbReference>
<keyword evidence="7 8" id="KW-0472">Membrane</keyword>
<evidence type="ECO:0000313" key="9">
    <source>
        <dbReference type="EMBL" id="MFC5530821.1"/>
    </source>
</evidence>
<feature type="transmembrane region" description="Helical" evidence="8">
    <location>
        <begin position="149"/>
        <end position="172"/>
    </location>
</feature>
<comment type="subcellular location">
    <subcellularLocation>
        <location evidence="1">Membrane</location>
        <topology evidence="1">Multi-pass membrane protein</topology>
    </subcellularLocation>
</comment>